<dbReference type="OrthoDB" id="271881at2759"/>
<protein>
    <recommendedName>
        <fullName evidence="4">Protein misato homolog 1</fullName>
    </recommendedName>
</protein>
<evidence type="ECO:0000256" key="5">
    <source>
        <dbReference type="ARBA" id="ARBA00022490"/>
    </source>
</evidence>
<keyword evidence="11" id="KW-1185">Reference proteome</keyword>
<dbReference type="Gene3D" id="3.40.50.1440">
    <property type="entry name" value="Tubulin/FtsZ, GTPase domain"/>
    <property type="match status" value="1"/>
</dbReference>
<accession>A0A8C5B403</accession>
<dbReference type="GO" id="GO:0007005">
    <property type="term" value="P:mitochondrion organization"/>
    <property type="evidence" value="ECO:0007669"/>
    <property type="project" value="InterPro"/>
</dbReference>
<dbReference type="Pfam" id="PF14881">
    <property type="entry name" value="Tubulin_3"/>
    <property type="match status" value="1"/>
</dbReference>
<dbReference type="OMA" id="RMAAYGC"/>
<dbReference type="InterPro" id="IPR036525">
    <property type="entry name" value="Tubulin/FtsZ_GTPase_sf"/>
</dbReference>
<evidence type="ECO:0000256" key="1">
    <source>
        <dbReference type="ARBA" id="ARBA00004173"/>
    </source>
</evidence>
<feature type="domain" description="DML1/Misato tubulin" evidence="9">
    <location>
        <begin position="157"/>
        <end position="342"/>
    </location>
</feature>
<reference evidence="10" key="1">
    <citation type="submission" date="2025-08" db="UniProtKB">
        <authorList>
            <consortium name="Ensembl"/>
        </authorList>
    </citation>
    <scope>IDENTIFICATION</scope>
</reference>
<dbReference type="Proteomes" id="UP000694546">
    <property type="component" value="Chromosome 22"/>
</dbReference>
<evidence type="ECO:0000256" key="3">
    <source>
        <dbReference type="ARBA" id="ARBA00008507"/>
    </source>
</evidence>
<reference evidence="10" key="2">
    <citation type="submission" date="2025-09" db="UniProtKB">
        <authorList>
            <consortium name="Ensembl"/>
        </authorList>
    </citation>
    <scope>IDENTIFICATION</scope>
</reference>
<dbReference type="InterPro" id="IPR019605">
    <property type="entry name" value="Misato_II_tubulin-like"/>
</dbReference>
<dbReference type="GeneID" id="115535347"/>
<feature type="domain" description="Misato Segment II tubulin-like" evidence="8">
    <location>
        <begin position="6"/>
        <end position="114"/>
    </location>
</feature>
<comment type="subcellular location">
    <subcellularLocation>
        <location evidence="2">Cytoplasm</location>
    </subcellularLocation>
    <subcellularLocation>
        <location evidence="1">Mitochondrion</location>
    </subcellularLocation>
</comment>
<evidence type="ECO:0000313" key="11">
    <source>
        <dbReference type="Proteomes" id="UP000694546"/>
    </source>
</evidence>
<evidence type="ECO:0000259" key="8">
    <source>
        <dbReference type="Pfam" id="PF10644"/>
    </source>
</evidence>
<dbReference type="PANTHER" id="PTHR13391:SF0">
    <property type="entry name" value="PROTEIN MISATO HOMOLOG 1"/>
    <property type="match status" value="1"/>
</dbReference>
<dbReference type="Pfam" id="PF10644">
    <property type="entry name" value="Misat_Tub_SegII"/>
    <property type="match status" value="1"/>
</dbReference>
<dbReference type="GO" id="GO:0005739">
    <property type="term" value="C:mitochondrion"/>
    <property type="evidence" value="ECO:0007669"/>
    <property type="project" value="UniProtKB-SubCell"/>
</dbReference>
<name>A0A8C5B403_GADMO</name>
<evidence type="ECO:0000313" key="10">
    <source>
        <dbReference type="Ensembl" id="ENSGMOP00000041567.1"/>
    </source>
</evidence>
<dbReference type="InterPro" id="IPR049942">
    <property type="entry name" value="DML1/Misato"/>
</dbReference>
<dbReference type="AlphaFoldDB" id="A0A8C5B403"/>
<evidence type="ECO:0000256" key="7">
    <source>
        <dbReference type="ARBA" id="ARBA00045225"/>
    </source>
</evidence>
<dbReference type="GeneTree" id="ENSGT00530000064067"/>
<organism evidence="10 11">
    <name type="scientific">Gadus morhua</name>
    <name type="common">Atlantic cod</name>
    <dbReference type="NCBI Taxonomy" id="8049"/>
    <lineage>
        <taxon>Eukaryota</taxon>
        <taxon>Metazoa</taxon>
        <taxon>Chordata</taxon>
        <taxon>Craniata</taxon>
        <taxon>Vertebrata</taxon>
        <taxon>Euteleostomi</taxon>
        <taxon>Actinopterygii</taxon>
        <taxon>Neopterygii</taxon>
        <taxon>Teleostei</taxon>
        <taxon>Neoteleostei</taxon>
        <taxon>Acanthomorphata</taxon>
        <taxon>Zeiogadaria</taxon>
        <taxon>Gadariae</taxon>
        <taxon>Gadiformes</taxon>
        <taxon>Gadoidei</taxon>
        <taxon>Gadidae</taxon>
        <taxon>Gadus</taxon>
    </lineage>
</organism>
<gene>
    <name evidence="10" type="primary">msto1</name>
</gene>
<dbReference type="Ensembl" id="ENSGMOT00000046517.1">
    <property type="protein sequence ID" value="ENSGMOP00000041567.1"/>
    <property type="gene ID" value="ENSGMOG00000012919.2"/>
</dbReference>
<keyword evidence="6" id="KW-0496">Mitochondrion</keyword>
<dbReference type="PANTHER" id="PTHR13391">
    <property type="entry name" value="MITOCHONDRIAL DISTRIBUTION REGULATOR MISATO"/>
    <property type="match status" value="1"/>
</dbReference>
<proteinExistence type="inferred from homology"/>
<dbReference type="InterPro" id="IPR029209">
    <property type="entry name" value="DML1/Misato_tubulin"/>
</dbReference>
<comment type="similarity">
    <text evidence="3">Belongs to the misato family.</text>
</comment>
<evidence type="ECO:0000256" key="4">
    <source>
        <dbReference type="ARBA" id="ARBA00017321"/>
    </source>
</evidence>
<evidence type="ECO:0000259" key="9">
    <source>
        <dbReference type="Pfam" id="PF14881"/>
    </source>
</evidence>
<dbReference type="RefSeq" id="XP_030202271.1">
    <property type="nucleotide sequence ID" value="XM_030346411.1"/>
</dbReference>
<evidence type="ECO:0000256" key="6">
    <source>
        <dbReference type="ARBA" id="ARBA00023128"/>
    </source>
</evidence>
<sequence length="585" mass="63364">MSSLCKELVTLQLGHYSNFVGTHWWNLQDASLSEELGEINSDVAFREGRTIDGQVTYTPRLIAMDLKGSLQTLRQEGCLYSTNKESSPISWEGPVTMHQESPVSKNPFLLDLDKLETGVLLAQVDSSDQANSSGAFGAGSVNRQLERVAKSYALEGSVRVWSDFLRIHLHPRTVSVIHQYNHGGETHRLEAFGQGEPLLQGPVLEDVEDRLHFFIEECDNLQGFQVLCDLTNGFSGLGSKVTELLQDSYGGKGILTWGMVPVTHPDTTPMKDIYHVINTALGMVHMANNSSFFCPLTLRGGLGRRPGPPVAFPHLTYDPSLWYHSSSVLALALDALTAPCRLRQNGVPVGQMADLLTGSGRKVVSAYGAVPLPMMQGATLPDALSSCADALPWRPLSTCPDGGGGQCFAQLLTLRGLDEQRLVSRALNGPQAPNALHGLKSGEDVLASYMASFYPTGDLAMHLLSSPSLLTPPFPRVFSSDLGEQGCLQSRYLAPGAVPPTVSSVPVLSCLQSGPALGPWLAELHRAVGALNIRRLAPSFLSQGPELSEYEEALEQLRLLARCYRDDNRGAAHFSSEDSNDDSDD</sequence>
<comment type="function">
    <text evidence="7">Involved in the regulation of mitochondrial distribution and morphology. Required for mitochondrial fusion and mitochondrial network formation.</text>
</comment>
<dbReference type="CDD" id="cd06060">
    <property type="entry name" value="misato"/>
    <property type="match status" value="1"/>
</dbReference>
<dbReference type="SUPFAM" id="SSF52490">
    <property type="entry name" value="Tubulin nucleotide-binding domain-like"/>
    <property type="match status" value="1"/>
</dbReference>
<keyword evidence="5" id="KW-0963">Cytoplasm</keyword>
<evidence type="ECO:0000256" key="2">
    <source>
        <dbReference type="ARBA" id="ARBA00004496"/>
    </source>
</evidence>